<evidence type="ECO:0000256" key="10">
    <source>
        <dbReference type="ARBA" id="ARBA00023004"/>
    </source>
</evidence>
<name>A0AAU8DJQ8_9ACTN</name>
<feature type="domain" description="FAD-binding FR-type" evidence="14">
    <location>
        <begin position="240"/>
        <end position="340"/>
    </location>
</feature>
<evidence type="ECO:0000256" key="1">
    <source>
        <dbReference type="ARBA" id="ARBA00001974"/>
    </source>
</evidence>
<comment type="subcellular location">
    <subcellularLocation>
        <location evidence="2">Membrane</location>
        <topology evidence="2">Multi-pass membrane protein</topology>
    </subcellularLocation>
</comment>
<keyword evidence="9" id="KW-0560">Oxidoreductase</keyword>
<evidence type="ECO:0000256" key="6">
    <source>
        <dbReference type="ARBA" id="ARBA00022723"/>
    </source>
</evidence>
<dbReference type="RefSeq" id="WP_353647804.1">
    <property type="nucleotide sequence ID" value="NZ_CP159218.1"/>
</dbReference>
<feature type="transmembrane region" description="Helical" evidence="13">
    <location>
        <begin position="215"/>
        <end position="234"/>
    </location>
</feature>
<accession>A0AAU8DJQ8</accession>
<dbReference type="InterPro" id="IPR039261">
    <property type="entry name" value="FNR_nucleotide-bd"/>
</dbReference>
<dbReference type="SUPFAM" id="SSF52343">
    <property type="entry name" value="Ferredoxin reductase-like, C-terminal NADP-linked domain"/>
    <property type="match status" value="1"/>
</dbReference>
<keyword evidence="3" id="KW-0285">Flavoprotein</keyword>
<evidence type="ECO:0000256" key="3">
    <source>
        <dbReference type="ARBA" id="ARBA00022630"/>
    </source>
</evidence>
<evidence type="ECO:0000256" key="5">
    <source>
        <dbReference type="ARBA" id="ARBA00022714"/>
    </source>
</evidence>
<dbReference type="GO" id="GO:0016020">
    <property type="term" value="C:membrane"/>
    <property type="evidence" value="ECO:0007669"/>
    <property type="project" value="UniProtKB-SubCell"/>
</dbReference>
<evidence type="ECO:0000256" key="2">
    <source>
        <dbReference type="ARBA" id="ARBA00004141"/>
    </source>
</evidence>
<evidence type="ECO:0000256" key="12">
    <source>
        <dbReference type="ARBA" id="ARBA00023136"/>
    </source>
</evidence>
<evidence type="ECO:0000256" key="11">
    <source>
        <dbReference type="ARBA" id="ARBA00023014"/>
    </source>
</evidence>
<dbReference type="GO" id="GO:0016491">
    <property type="term" value="F:oxidoreductase activity"/>
    <property type="evidence" value="ECO:0007669"/>
    <property type="project" value="UniProtKB-KW"/>
</dbReference>
<dbReference type="PRINTS" id="PR00410">
    <property type="entry name" value="PHEHYDRXLASE"/>
</dbReference>
<dbReference type="Gene3D" id="2.40.30.10">
    <property type="entry name" value="Translation factors"/>
    <property type="match status" value="1"/>
</dbReference>
<dbReference type="PROSITE" id="PS51384">
    <property type="entry name" value="FAD_FR"/>
    <property type="match status" value="1"/>
</dbReference>
<dbReference type="GO" id="GO:0050660">
    <property type="term" value="F:flavin adenine dinucleotide binding"/>
    <property type="evidence" value="ECO:0007669"/>
    <property type="project" value="TreeGrafter"/>
</dbReference>
<dbReference type="GO" id="GO:0046872">
    <property type="term" value="F:metal ion binding"/>
    <property type="evidence" value="ECO:0007669"/>
    <property type="project" value="UniProtKB-KW"/>
</dbReference>
<evidence type="ECO:0000256" key="9">
    <source>
        <dbReference type="ARBA" id="ARBA00023002"/>
    </source>
</evidence>
<gene>
    <name evidence="15" type="ORF">ABLG96_13000</name>
</gene>
<reference evidence="15" key="1">
    <citation type="submission" date="2024-05" db="EMBL/GenBank/DDBJ databases">
        <authorList>
            <person name="Cai S.Y."/>
            <person name="Jin L.M."/>
            <person name="Li H.R."/>
        </authorList>
    </citation>
    <scope>NUCLEOTIDE SEQUENCE</scope>
    <source>
        <strain evidence="15">A5-74</strain>
    </source>
</reference>
<feature type="transmembrane region" description="Helical" evidence="13">
    <location>
        <begin position="110"/>
        <end position="132"/>
    </location>
</feature>
<dbReference type="GO" id="GO:0051537">
    <property type="term" value="F:2 iron, 2 sulfur cluster binding"/>
    <property type="evidence" value="ECO:0007669"/>
    <property type="project" value="UniProtKB-KW"/>
</dbReference>
<dbReference type="AlphaFoldDB" id="A0AAU8DJQ8"/>
<comment type="cofactor">
    <cofactor evidence="1">
        <name>FAD</name>
        <dbReference type="ChEBI" id="CHEBI:57692"/>
    </cofactor>
</comment>
<evidence type="ECO:0000256" key="8">
    <source>
        <dbReference type="ARBA" id="ARBA00022989"/>
    </source>
</evidence>
<evidence type="ECO:0000256" key="7">
    <source>
        <dbReference type="ARBA" id="ARBA00022827"/>
    </source>
</evidence>
<dbReference type="PANTHER" id="PTHR47354:SF8">
    <property type="entry name" value="1,2-PHENYLACETYL-COA EPOXIDASE, SUBUNIT E"/>
    <property type="match status" value="1"/>
</dbReference>
<keyword evidence="10" id="KW-0408">Iron</keyword>
<keyword evidence="6" id="KW-0479">Metal-binding</keyword>
<evidence type="ECO:0000256" key="13">
    <source>
        <dbReference type="SAM" id="Phobius"/>
    </source>
</evidence>
<keyword evidence="12 13" id="KW-0472">Membrane</keyword>
<dbReference type="Gene3D" id="3.40.50.80">
    <property type="entry name" value="Nucleotide-binding domain of ferredoxin-NADP reductase (FNR) module"/>
    <property type="match status" value="1"/>
</dbReference>
<protein>
    <submittedName>
        <fullName evidence="15">Ferredoxin reductase family protein</fullName>
    </submittedName>
</protein>
<dbReference type="InterPro" id="IPR017927">
    <property type="entry name" value="FAD-bd_FR_type"/>
</dbReference>
<keyword evidence="11" id="KW-0411">Iron-sulfur</keyword>
<evidence type="ECO:0000313" key="15">
    <source>
        <dbReference type="EMBL" id="XCG62189.1"/>
    </source>
</evidence>
<dbReference type="InterPro" id="IPR050415">
    <property type="entry name" value="MRET"/>
</dbReference>
<dbReference type="InterPro" id="IPR013130">
    <property type="entry name" value="Fe3_Rdtase_TM_dom"/>
</dbReference>
<proteinExistence type="predicted"/>
<dbReference type="CDD" id="cd06198">
    <property type="entry name" value="FNR_like_3"/>
    <property type="match status" value="1"/>
</dbReference>
<dbReference type="InterPro" id="IPR017938">
    <property type="entry name" value="Riboflavin_synthase-like_b-brl"/>
</dbReference>
<feature type="transmembrane region" description="Helical" evidence="13">
    <location>
        <begin position="30"/>
        <end position="51"/>
    </location>
</feature>
<keyword evidence="5" id="KW-0001">2Fe-2S</keyword>
<keyword evidence="4 13" id="KW-0812">Transmembrane</keyword>
<dbReference type="Pfam" id="PF01794">
    <property type="entry name" value="Ferric_reduct"/>
    <property type="match status" value="1"/>
</dbReference>
<sequence>MPIVECTGRAGYDDRSPVMRGRRRCSGHSWFRDLTAGSLWLVLVAVTALWLSNAAITDLTGSLGSALTSIACLSGLLASALLLAQVFMMARVPIVEQSWGQDRLAMAHRLIGISSFTLMMVHIVLVTLGYAATGPLGLWGTIVDLVVNYPGILLAVAGTIALLMVVATSARWARRKLKYESWHLLHLYAYVGVGLALPHQLWTGNDFLASRVATVFWWSLYAVCAGPVIVWRIVVPLVRSLRAGVRVVDVRPEGPGAVSVTVSGPGIAALPVQPGQFFQWRFLTRRGWSRANPFSLSAAPDGRSLRFTAAIVGEGTARLTHLRPGTRVLIEGPYGRMHPGVRTQRKVLLMGSGIGIAPMLSLLQGLEQQPGDVMVVHRVRSDAEAALGAETAEVARRAGADYLRVAGRRIDGRASWLPQPAAHLTDVQALLHLCPDVAEREVYLCGAPAWMQAVHRAARAAGVPPDRVHDEQFGY</sequence>
<feature type="transmembrane region" description="Helical" evidence="13">
    <location>
        <begin position="63"/>
        <end position="89"/>
    </location>
</feature>
<evidence type="ECO:0000259" key="14">
    <source>
        <dbReference type="PROSITE" id="PS51384"/>
    </source>
</evidence>
<evidence type="ECO:0000256" key="4">
    <source>
        <dbReference type="ARBA" id="ARBA00022692"/>
    </source>
</evidence>
<dbReference type="SUPFAM" id="SSF63380">
    <property type="entry name" value="Riboflavin synthase domain-like"/>
    <property type="match status" value="1"/>
</dbReference>
<feature type="transmembrane region" description="Helical" evidence="13">
    <location>
        <begin position="152"/>
        <end position="173"/>
    </location>
</feature>
<dbReference type="EMBL" id="CP159218">
    <property type="protein sequence ID" value="XCG62189.1"/>
    <property type="molecule type" value="Genomic_DNA"/>
</dbReference>
<keyword evidence="7" id="KW-0274">FAD</keyword>
<keyword evidence="8 13" id="KW-1133">Transmembrane helix</keyword>
<dbReference type="PANTHER" id="PTHR47354">
    <property type="entry name" value="NADH OXIDOREDUCTASE HCR"/>
    <property type="match status" value="1"/>
</dbReference>
<feature type="transmembrane region" description="Helical" evidence="13">
    <location>
        <begin position="185"/>
        <end position="203"/>
    </location>
</feature>
<organism evidence="15">
    <name type="scientific">Nakamurella sp. A5-74</name>
    <dbReference type="NCBI Taxonomy" id="3158264"/>
    <lineage>
        <taxon>Bacteria</taxon>
        <taxon>Bacillati</taxon>
        <taxon>Actinomycetota</taxon>
        <taxon>Actinomycetes</taxon>
        <taxon>Nakamurellales</taxon>
        <taxon>Nakamurellaceae</taxon>
        <taxon>Nakamurella</taxon>
    </lineage>
</organism>